<evidence type="ECO:0000313" key="1">
    <source>
        <dbReference type="EMBL" id="KAH6869553.1"/>
    </source>
</evidence>
<keyword evidence="2" id="KW-1185">Reference proteome</keyword>
<comment type="caution">
    <text evidence="1">The sequence shown here is derived from an EMBL/GenBank/DDBJ whole genome shotgun (WGS) entry which is preliminary data.</text>
</comment>
<dbReference type="PANTHER" id="PTHR10039">
    <property type="entry name" value="AMELOGENIN"/>
    <property type="match status" value="1"/>
</dbReference>
<dbReference type="AlphaFoldDB" id="A0A9P8VQH9"/>
<proteinExistence type="predicted"/>
<dbReference type="EMBL" id="JAGPYM010000069">
    <property type="protein sequence ID" value="KAH6869553.1"/>
    <property type="molecule type" value="Genomic_DNA"/>
</dbReference>
<dbReference type="Proteomes" id="UP000777438">
    <property type="component" value="Unassembled WGS sequence"/>
</dbReference>
<gene>
    <name evidence="1" type="ORF">B0T10DRAFT_418327</name>
</gene>
<protein>
    <submittedName>
        <fullName evidence="1">Uncharacterized protein</fullName>
    </submittedName>
</protein>
<organism evidence="1 2">
    <name type="scientific">Thelonectria olida</name>
    <dbReference type="NCBI Taxonomy" id="1576542"/>
    <lineage>
        <taxon>Eukaryota</taxon>
        <taxon>Fungi</taxon>
        <taxon>Dikarya</taxon>
        <taxon>Ascomycota</taxon>
        <taxon>Pezizomycotina</taxon>
        <taxon>Sordariomycetes</taxon>
        <taxon>Hypocreomycetidae</taxon>
        <taxon>Hypocreales</taxon>
        <taxon>Nectriaceae</taxon>
        <taxon>Thelonectria</taxon>
    </lineage>
</organism>
<feature type="non-terminal residue" evidence="1">
    <location>
        <position position="1"/>
    </location>
</feature>
<accession>A0A9P8VQH9</accession>
<dbReference type="OrthoDB" id="538223at2759"/>
<evidence type="ECO:0000313" key="2">
    <source>
        <dbReference type="Proteomes" id="UP000777438"/>
    </source>
</evidence>
<reference evidence="1 2" key="1">
    <citation type="journal article" date="2021" name="Nat. Commun.">
        <title>Genetic determinants of endophytism in the Arabidopsis root mycobiome.</title>
        <authorList>
            <person name="Mesny F."/>
            <person name="Miyauchi S."/>
            <person name="Thiergart T."/>
            <person name="Pickel B."/>
            <person name="Atanasova L."/>
            <person name="Karlsson M."/>
            <person name="Huettel B."/>
            <person name="Barry K.W."/>
            <person name="Haridas S."/>
            <person name="Chen C."/>
            <person name="Bauer D."/>
            <person name="Andreopoulos W."/>
            <person name="Pangilinan J."/>
            <person name="LaButti K."/>
            <person name="Riley R."/>
            <person name="Lipzen A."/>
            <person name="Clum A."/>
            <person name="Drula E."/>
            <person name="Henrissat B."/>
            <person name="Kohler A."/>
            <person name="Grigoriev I.V."/>
            <person name="Martin F.M."/>
            <person name="Hacquard S."/>
        </authorList>
    </citation>
    <scope>NUCLEOTIDE SEQUENCE [LARGE SCALE GENOMIC DNA]</scope>
    <source>
        <strain evidence="1 2">MPI-CAGE-CH-0241</strain>
    </source>
</reference>
<sequence length="235" mass="26852">KTRLSLELNADHVTQAINTCIDYEVAHLVSLKDDKSLQDHVRDEMRRKAHGTFLWVAFVAKELENVSQKWKVLSVLKQMPAGLVPLHKRMMLHIQQLQPQDSEFCRLVISAATVAYRPLPLCELGVQSGLPRDVSDDLRFVVDVCASFLTIRDDHVYLIHQSVKGFLKESTTIFQHGFAAGHHTMFLKAIQITSDTLRHDMYDLHHPGTSINDVRQPELNPFLSPMVFGLFKRVF</sequence>
<name>A0A9P8VQH9_9HYPO</name>